<dbReference type="GO" id="GO:0048038">
    <property type="term" value="F:quinone binding"/>
    <property type="evidence" value="ECO:0007669"/>
    <property type="project" value="UniProtKB-KW"/>
</dbReference>
<evidence type="ECO:0000256" key="4">
    <source>
        <dbReference type="ARBA" id="ARBA00022723"/>
    </source>
</evidence>
<keyword evidence="4 12" id="KW-0479">Metal-binding</keyword>
<dbReference type="SUPFAM" id="SSF54862">
    <property type="entry name" value="4Fe-4S ferredoxins"/>
    <property type="match status" value="1"/>
</dbReference>
<reference evidence="14 15" key="1">
    <citation type="journal article" date="2010" name="Stand. Genomic Sci.">
        <title>Complete genome sequence of Denitrovibrio acetiphilus type strain (N2460).</title>
        <authorList>
            <person name="Kiss H."/>
            <person name="Lang E."/>
            <person name="Lapidus A."/>
            <person name="Copeland A."/>
            <person name="Nolan M."/>
            <person name="Glavina Del Rio T."/>
            <person name="Chen F."/>
            <person name="Lucas S."/>
            <person name="Tice H."/>
            <person name="Cheng J.F."/>
            <person name="Han C."/>
            <person name="Goodwin L."/>
            <person name="Pitluck S."/>
            <person name="Liolios K."/>
            <person name="Pati A."/>
            <person name="Ivanova N."/>
            <person name="Mavromatis K."/>
            <person name="Chen A."/>
            <person name="Palaniappan K."/>
            <person name="Land M."/>
            <person name="Hauser L."/>
            <person name="Chang Y.J."/>
            <person name="Jeffries C.D."/>
            <person name="Detter J.C."/>
            <person name="Brettin T."/>
            <person name="Spring S."/>
            <person name="Rohde M."/>
            <person name="Goker M."/>
            <person name="Woyke T."/>
            <person name="Bristow J."/>
            <person name="Eisen J.A."/>
            <person name="Markowitz V."/>
            <person name="Hugenholtz P."/>
            <person name="Kyrpides N.C."/>
            <person name="Klenk H.P."/>
        </authorList>
    </citation>
    <scope>NUCLEOTIDE SEQUENCE [LARGE SCALE GENOMIC DNA]</scope>
    <source>
        <strain evidence="15">DSM 12809 / NBRC 114555 / N2460</strain>
    </source>
</reference>
<dbReference type="PROSITE" id="PS51379">
    <property type="entry name" value="4FE4S_FER_2"/>
    <property type="match status" value="2"/>
</dbReference>
<feature type="binding site" evidence="12">
    <location>
        <position position="106"/>
    </location>
    <ligand>
        <name>[4Fe-4S] cluster</name>
        <dbReference type="ChEBI" id="CHEBI:49883"/>
        <label>2</label>
    </ligand>
</feature>
<comment type="similarity">
    <text evidence="12">Belongs to the complex I 23 kDa subunit family.</text>
</comment>
<feature type="binding site" evidence="12">
    <location>
        <position position="71"/>
    </location>
    <ligand>
        <name>[4Fe-4S] cluster</name>
        <dbReference type="ChEBI" id="CHEBI:49883"/>
        <label>2</label>
    </ligand>
</feature>
<dbReference type="HOGENOM" id="CLU_067218_4_3_0"/>
<evidence type="ECO:0000256" key="12">
    <source>
        <dbReference type="HAMAP-Rule" id="MF_01351"/>
    </source>
</evidence>
<evidence type="ECO:0000256" key="10">
    <source>
        <dbReference type="ARBA" id="ARBA00023075"/>
    </source>
</evidence>
<keyword evidence="12" id="KW-0997">Cell inner membrane</keyword>
<dbReference type="EMBL" id="CP001968">
    <property type="protein sequence ID" value="ADD66825.1"/>
    <property type="molecule type" value="Genomic_DNA"/>
</dbReference>
<keyword evidence="6 12" id="KW-1278">Translocase</keyword>
<keyword evidence="10 12" id="KW-0830">Ubiquinone</keyword>
<protein>
    <recommendedName>
        <fullName evidence="12">NADH-quinone oxidoreductase subunit I</fullName>
        <ecNumber evidence="12">7.1.1.-</ecNumber>
    </recommendedName>
    <alternativeName>
        <fullName evidence="12">NADH dehydrogenase I subunit I</fullName>
    </alternativeName>
    <alternativeName>
        <fullName evidence="12">NDH-1 subunit I</fullName>
    </alternativeName>
</protein>
<evidence type="ECO:0000313" key="15">
    <source>
        <dbReference type="Proteomes" id="UP000002012"/>
    </source>
</evidence>
<evidence type="ECO:0000256" key="11">
    <source>
        <dbReference type="ARBA" id="ARBA00023136"/>
    </source>
</evidence>
<evidence type="ECO:0000256" key="1">
    <source>
        <dbReference type="ARBA" id="ARBA00022475"/>
    </source>
</evidence>
<dbReference type="GO" id="GO:0050136">
    <property type="term" value="F:NADH dehydrogenase (quinone) (non-electrogenic) activity"/>
    <property type="evidence" value="ECO:0007669"/>
    <property type="project" value="UniProtKB-UniRule"/>
</dbReference>
<evidence type="ECO:0000256" key="5">
    <source>
        <dbReference type="ARBA" id="ARBA00022737"/>
    </source>
</evidence>
<feature type="domain" description="4Fe-4S ferredoxin-type" evidence="13">
    <location>
        <begin position="51"/>
        <end position="81"/>
    </location>
</feature>
<evidence type="ECO:0000256" key="2">
    <source>
        <dbReference type="ARBA" id="ARBA00022485"/>
    </source>
</evidence>
<dbReference type="InterPro" id="IPR010226">
    <property type="entry name" value="NADH_quinone_OxRdtase_chainI"/>
</dbReference>
<evidence type="ECO:0000313" key="14">
    <source>
        <dbReference type="EMBL" id="ADD66825.1"/>
    </source>
</evidence>
<dbReference type="InterPro" id="IPR017896">
    <property type="entry name" value="4Fe4S_Fe-S-bd"/>
</dbReference>
<feature type="binding site" evidence="12">
    <location>
        <position position="100"/>
    </location>
    <ligand>
        <name>[4Fe-4S] cluster</name>
        <dbReference type="ChEBI" id="CHEBI:49883"/>
        <label>2</label>
    </ligand>
</feature>
<dbReference type="PROSITE" id="PS00198">
    <property type="entry name" value="4FE4S_FER_1"/>
    <property type="match status" value="1"/>
</dbReference>
<accession>D4H177</accession>
<keyword evidence="2 12" id="KW-0004">4Fe-4S</keyword>
<feature type="domain" description="4Fe-4S ferredoxin-type" evidence="13">
    <location>
        <begin position="91"/>
        <end position="120"/>
    </location>
</feature>
<dbReference type="NCBIfam" id="TIGR01971">
    <property type="entry name" value="NuoI"/>
    <property type="match status" value="1"/>
</dbReference>
<keyword evidence="11 12" id="KW-0472">Membrane</keyword>
<dbReference type="STRING" id="522772.Dacet_0018"/>
<organism evidence="14 15">
    <name type="scientific">Denitrovibrio acetiphilus (strain DSM 12809 / NBRC 114555 / N2460)</name>
    <dbReference type="NCBI Taxonomy" id="522772"/>
    <lineage>
        <taxon>Bacteria</taxon>
        <taxon>Pseudomonadati</taxon>
        <taxon>Deferribacterota</taxon>
        <taxon>Deferribacteres</taxon>
        <taxon>Deferribacterales</taxon>
        <taxon>Geovibrionaceae</taxon>
        <taxon>Denitrovibrio</taxon>
    </lineage>
</organism>
<keyword evidence="8 12" id="KW-0411">Iron-sulfur</keyword>
<dbReference type="PaxDb" id="522772-Dacet_0018"/>
<keyword evidence="5" id="KW-0677">Repeat</keyword>
<evidence type="ECO:0000256" key="9">
    <source>
        <dbReference type="ARBA" id="ARBA00023027"/>
    </source>
</evidence>
<feature type="binding site" evidence="12">
    <location>
        <position position="67"/>
    </location>
    <ligand>
        <name>[4Fe-4S] cluster</name>
        <dbReference type="ChEBI" id="CHEBI:49883"/>
        <label>1</label>
    </ligand>
</feature>
<comment type="subunit">
    <text evidence="12">NDH-1 is composed of 14 different subunits. Subunits NuoA, H, J, K, L, M, N constitute the membrane sector of the complex.</text>
</comment>
<evidence type="ECO:0000256" key="7">
    <source>
        <dbReference type="ARBA" id="ARBA00023004"/>
    </source>
</evidence>
<dbReference type="EC" id="7.1.1.-" evidence="12"/>
<gene>
    <name evidence="12" type="primary">nuoI</name>
    <name evidence="14" type="ordered locus">Dacet_0018</name>
</gene>
<dbReference type="HAMAP" id="MF_01351">
    <property type="entry name" value="NDH1_NuoI"/>
    <property type="match status" value="1"/>
</dbReference>
<dbReference type="GO" id="GO:0005506">
    <property type="term" value="F:iron ion binding"/>
    <property type="evidence" value="ECO:0007669"/>
    <property type="project" value="UniProtKB-UniRule"/>
</dbReference>
<dbReference type="eggNOG" id="COG1143">
    <property type="taxonomic scope" value="Bacteria"/>
</dbReference>
<dbReference type="InParanoid" id="D4H177"/>
<feature type="binding site" evidence="12">
    <location>
        <position position="110"/>
    </location>
    <ligand>
        <name>[4Fe-4S] cluster</name>
        <dbReference type="ChEBI" id="CHEBI:49883"/>
        <label>1</label>
    </ligand>
</feature>
<comment type="subcellular location">
    <subcellularLocation>
        <location evidence="12">Cell inner membrane</location>
        <topology evidence="12">Peripheral membrane protein</topology>
    </subcellularLocation>
</comment>
<proteinExistence type="inferred from homology"/>
<dbReference type="Pfam" id="PF12838">
    <property type="entry name" value="Fer4_7"/>
    <property type="match status" value="1"/>
</dbReference>
<dbReference type="PANTHER" id="PTHR10849:SF24">
    <property type="entry name" value="NADH-QUINONE OXIDOREDUCTASE SUBUNIT I 2"/>
    <property type="match status" value="1"/>
</dbReference>
<dbReference type="OrthoDB" id="9808559at2"/>
<feature type="binding site" evidence="12">
    <location>
        <position position="61"/>
    </location>
    <ligand>
        <name>[4Fe-4S] cluster</name>
        <dbReference type="ChEBI" id="CHEBI:49883"/>
        <label>1</label>
    </ligand>
</feature>
<dbReference type="Gene3D" id="3.30.70.3270">
    <property type="match status" value="1"/>
</dbReference>
<evidence type="ECO:0000259" key="13">
    <source>
        <dbReference type="PROSITE" id="PS51379"/>
    </source>
</evidence>
<evidence type="ECO:0000256" key="6">
    <source>
        <dbReference type="ARBA" id="ARBA00022967"/>
    </source>
</evidence>
<dbReference type="GO" id="GO:0005886">
    <property type="term" value="C:plasma membrane"/>
    <property type="evidence" value="ECO:0007669"/>
    <property type="project" value="UniProtKB-SubCell"/>
</dbReference>
<comment type="catalytic activity">
    <reaction evidence="12">
        <text>a quinone + NADH + 5 H(+)(in) = a quinol + NAD(+) + 4 H(+)(out)</text>
        <dbReference type="Rhea" id="RHEA:57888"/>
        <dbReference type="ChEBI" id="CHEBI:15378"/>
        <dbReference type="ChEBI" id="CHEBI:24646"/>
        <dbReference type="ChEBI" id="CHEBI:57540"/>
        <dbReference type="ChEBI" id="CHEBI:57945"/>
        <dbReference type="ChEBI" id="CHEBI:132124"/>
    </reaction>
</comment>
<name>D4H177_DENA2</name>
<keyword evidence="9 12" id="KW-0520">NAD</keyword>
<keyword evidence="3 12" id="KW-0874">Quinone</keyword>
<dbReference type="PANTHER" id="PTHR10849">
    <property type="entry name" value="NADH DEHYDROGENASE UBIQUINONE IRON-SULFUR PROTEIN 8, MITOCHONDRIAL"/>
    <property type="match status" value="1"/>
</dbReference>
<keyword evidence="7 12" id="KW-0408">Iron</keyword>
<dbReference type="NCBIfam" id="NF004538">
    <property type="entry name" value="PRK05888.1-4"/>
    <property type="match status" value="1"/>
</dbReference>
<evidence type="ECO:0000256" key="3">
    <source>
        <dbReference type="ARBA" id="ARBA00022719"/>
    </source>
</evidence>
<keyword evidence="1 12" id="KW-1003">Cell membrane</keyword>
<evidence type="ECO:0000256" key="8">
    <source>
        <dbReference type="ARBA" id="ARBA00023014"/>
    </source>
</evidence>
<sequence>MRKNIFETIFLTEILKGLSITLSHMFKKPVTYKYPYEATPIMDRFRGIQYIKTHEDGRTKCVGCYLCQKVCPSECIHIETDCGPNGERLIRKYELDLSRCIYCGYCEEVCPVDAIHMGWEWNTVDSNRDNYVINMKTLSQNYKDNLEGNWKNKHLKKKLVEGVKQ</sequence>
<dbReference type="AlphaFoldDB" id="D4H177"/>
<dbReference type="KEGG" id="dap:Dacet_0018"/>
<dbReference type="RefSeq" id="WP_013009373.1">
    <property type="nucleotide sequence ID" value="NC_013943.1"/>
</dbReference>
<comment type="cofactor">
    <cofactor evidence="12">
        <name>[4Fe-4S] cluster</name>
        <dbReference type="ChEBI" id="CHEBI:49883"/>
    </cofactor>
    <text evidence="12">Binds 2 [4Fe-4S] clusters per subunit.</text>
</comment>
<dbReference type="GO" id="GO:0051539">
    <property type="term" value="F:4 iron, 4 sulfur cluster binding"/>
    <property type="evidence" value="ECO:0007669"/>
    <property type="project" value="UniProtKB-KW"/>
</dbReference>
<comment type="function">
    <text evidence="12">NDH-1 shuttles electrons from NADH, via FMN and iron-sulfur (Fe-S) centers, to quinones in the respiratory chain. The immediate electron acceptor for the enzyme in this species is believed to be ubiquinone. Couples the redox reaction to proton translocation (for every two electrons transferred, four hydrogen ions are translocated across the cytoplasmic membrane), and thus conserves the redox energy in a proton gradient.</text>
</comment>
<dbReference type="InterPro" id="IPR017900">
    <property type="entry name" value="4Fe4S_Fe_S_CS"/>
</dbReference>
<keyword evidence="15" id="KW-1185">Reference proteome</keyword>
<feature type="binding site" evidence="12">
    <location>
        <position position="103"/>
    </location>
    <ligand>
        <name>[4Fe-4S] cluster</name>
        <dbReference type="ChEBI" id="CHEBI:49883"/>
        <label>2</label>
    </ligand>
</feature>
<feature type="binding site" evidence="12">
    <location>
        <position position="64"/>
    </location>
    <ligand>
        <name>[4Fe-4S] cluster</name>
        <dbReference type="ChEBI" id="CHEBI:49883"/>
        <label>1</label>
    </ligand>
</feature>
<dbReference type="Proteomes" id="UP000002012">
    <property type="component" value="Chromosome"/>
</dbReference>